<dbReference type="Proteomes" id="UP000319865">
    <property type="component" value="Unassembled WGS sequence"/>
</dbReference>
<reference evidence="2 3" key="1">
    <citation type="submission" date="2019-06" db="EMBL/GenBank/DDBJ databases">
        <title>Sequencing the genomes of 1000 actinobacteria strains.</title>
        <authorList>
            <person name="Klenk H.-P."/>
        </authorList>
    </citation>
    <scope>NUCLEOTIDE SEQUENCE [LARGE SCALE GENOMIC DNA]</scope>
    <source>
        <strain evidence="2 3">DSM 46837</strain>
    </source>
</reference>
<dbReference type="AlphaFoldDB" id="A0A543PIK1"/>
<comment type="caution">
    <text evidence="2">The sequence shown here is derived from an EMBL/GenBank/DDBJ whole genome shotgun (WGS) entry which is preliminary data.</text>
</comment>
<dbReference type="Pfam" id="PF01019">
    <property type="entry name" value="G_glu_transpept"/>
    <property type="match status" value="1"/>
</dbReference>
<keyword evidence="3" id="KW-1185">Reference proteome</keyword>
<dbReference type="EMBL" id="VFQE01000001">
    <property type="protein sequence ID" value="TQN43884.1"/>
    <property type="molecule type" value="Genomic_DNA"/>
</dbReference>
<proteinExistence type="predicted"/>
<evidence type="ECO:0000313" key="3">
    <source>
        <dbReference type="Proteomes" id="UP000319865"/>
    </source>
</evidence>
<organism evidence="2 3">
    <name type="scientific">Blastococcus colisei</name>
    <dbReference type="NCBI Taxonomy" id="1564162"/>
    <lineage>
        <taxon>Bacteria</taxon>
        <taxon>Bacillati</taxon>
        <taxon>Actinomycetota</taxon>
        <taxon>Actinomycetes</taxon>
        <taxon>Geodermatophilales</taxon>
        <taxon>Geodermatophilaceae</taxon>
        <taxon>Blastococcus</taxon>
    </lineage>
</organism>
<dbReference type="RefSeq" id="WP_211355160.1">
    <property type="nucleotide sequence ID" value="NZ_VFQE01000001.1"/>
</dbReference>
<feature type="region of interest" description="Disordered" evidence="1">
    <location>
        <begin position="381"/>
        <end position="402"/>
    </location>
</feature>
<dbReference type="PRINTS" id="PR01210">
    <property type="entry name" value="GGTRANSPTASE"/>
</dbReference>
<dbReference type="InterPro" id="IPR052896">
    <property type="entry name" value="GGT-like_enzyme"/>
</dbReference>
<keyword evidence="2" id="KW-0808">Transferase</keyword>
<dbReference type="Gene3D" id="3.60.20.40">
    <property type="match status" value="1"/>
</dbReference>
<evidence type="ECO:0000256" key="1">
    <source>
        <dbReference type="SAM" id="MobiDB-lite"/>
    </source>
</evidence>
<protein>
    <submittedName>
        <fullName evidence="2">Gamma-glutamyltransferase 2</fullName>
    </submittedName>
</protein>
<gene>
    <name evidence="2" type="ORF">FHU33_3355</name>
</gene>
<dbReference type="InterPro" id="IPR043137">
    <property type="entry name" value="GGT_ssub_C"/>
</dbReference>
<dbReference type="InterPro" id="IPR043138">
    <property type="entry name" value="GGT_lsub"/>
</dbReference>
<accession>A0A543PIK1</accession>
<name>A0A543PIK1_9ACTN</name>
<dbReference type="PANTHER" id="PTHR43881">
    <property type="entry name" value="GAMMA-GLUTAMYLTRANSPEPTIDASE (AFU_ORTHOLOGUE AFUA_4G13580)"/>
    <property type="match status" value="1"/>
</dbReference>
<sequence length="595" mass="63318">MFTTRPELVGTTGMVTSTHWLASATGMAVLERGGNAVDAAVAAGFVLQIVEPHLNGPGGDVPILVADPTGRVEAYCGQGPTPAAASIEHYRDLGLDLVPGTGLLAAVVPGAFGAWTLLLEQRGTWTLRDVLEPAISYAADGFPLLPNTVATIRTVEQLFRDEWLTSAQTYLTSGGPPAAGSRFRNPVLADTYRRIVTEAEAASAGREEQIRAARDAFYRGFVAEAVDEWCRTQQVMDTSGRRHGGLLDGEDLARWQPTVEEPASQDYAGLTVHKTGPWGQGPVMLQQLALLSGFDLPAMGHLSVDWIHTVVECAKLSFADREAWYGDPAHVDVPLEALLSPAYAEQRRALVADTASYELRPGSPGGRTPRLPARDAGEGLRPAITADGAGEPTVLSDGTTRGDTCHVDVVDRDGMMVSATPSGGWLQSSPVIPDLGFCLGSRAQMMWLEPGLPSSLAGGKRPRTTLSPSLATRDGIPYLAFGTPGGDQQDQWSLAFLLAHLHAGLDLQATIDAPMFHSEHFPSSFYPRQASPGRLVVEGRLTPDVIAGLRARGHDVQVTGDWSQGRLSAVSRDPQTGFLKAAANPRGMQGYAVGR</sequence>
<dbReference type="SUPFAM" id="SSF56235">
    <property type="entry name" value="N-terminal nucleophile aminohydrolases (Ntn hydrolases)"/>
    <property type="match status" value="1"/>
</dbReference>
<dbReference type="Gene3D" id="1.10.246.130">
    <property type="match status" value="1"/>
</dbReference>
<dbReference type="InterPro" id="IPR029055">
    <property type="entry name" value="Ntn_hydrolases_N"/>
</dbReference>
<evidence type="ECO:0000313" key="2">
    <source>
        <dbReference type="EMBL" id="TQN43884.1"/>
    </source>
</evidence>
<dbReference type="PANTHER" id="PTHR43881:SF1">
    <property type="entry name" value="GAMMA-GLUTAMYLTRANSPEPTIDASE (AFU_ORTHOLOGUE AFUA_4G13580)"/>
    <property type="match status" value="1"/>
</dbReference>
<dbReference type="GO" id="GO:0016740">
    <property type="term" value="F:transferase activity"/>
    <property type="evidence" value="ECO:0007669"/>
    <property type="project" value="UniProtKB-KW"/>
</dbReference>